<evidence type="ECO:0000256" key="1">
    <source>
        <dbReference type="SAM" id="Phobius"/>
    </source>
</evidence>
<reference evidence="2 3" key="1">
    <citation type="submission" date="2016-01" db="EMBL/GenBank/DDBJ databases">
        <title>The new phylogeny of the genus Mycobacterium.</title>
        <authorList>
            <person name="Tarcisio F."/>
            <person name="Conor M."/>
            <person name="Antonella G."/>
            <person name="Elisabetta G."/>
            <person name="Giulia F.S."/>
            <person name="Sara T."/>
            <person name="Anna F."/>
            <person name="Clotilde B."/>
            <person name="Roberto B."/>
            <person name="Veronica D.S."/>
            <person name="Fabio R."/>
            <person name="Monica P."/>
            <person name="Olivier J."/>
            <person name="Enrico T."/>
            <person name="Nicola S."/>
        </authorList>
    </citation>
    <scope>NUCLEOTIDE SEQUENCE [LARGE SCALE GENOMIC DNA]</scope>
    <source>
        <strain evidence="2 3">DSM 45731</strain>
    </source>
</reference>
<evidence type="ECO:0000313" key="3">
    <source>
        <dbReference type="Proteomes" id="UP000194000"/>
    </source>
</evidence>
<dbReference type="AlphaFoldDB" id="A0A1X1V4A0"/>
<keyword evidence="1" id="KW-0812">Transmembrane</keyword>
<protein>
    <recommendedName>
        <fullName evidence="4">DoxX family protein</fullName>
    </recommendedName>
</protein>
<dbReference type="Proteomes" id="UP000194000">
    <property type="component" value="Unassembled WGS sequence"/>
</dbReference>
<comment type="caution">
    <text evidence="2">The sequence shown here is derived from an EMBL/GenBank/DDBJ whole genome shotgun (WGS) entry which is preliminary data.</text>
</comment>
<evidence type="ECO:0000313" key="2">
    <source>
        <dbReference type="EMBL" id="ORV63882.1"/>
    </source>
</evidence>
<keyword evidence="3" id="KW-1185">Reference proteome</keyword>
<feature type="transmembrane region" description="Helical" evidence="1">
    <location>
        <begin position="122"/>
        <end position="141"/>
    </location>
</feature>
<keyword evidence="1" id="KW-0472">Membrane</keyword>
<dbReference type="EMBL" id="LQOW01000005">
    <property type="protein sequence ID" value="ORV63882.1"/>
    <property type="molecule type" value="Genomic_DNA"/>
</dbReference>
<dbReference type="STRING" id="1260918.AWC06_07780"/>
<feature type="transmembrane region" description="Helical" evidence="1">
    <location>
        <begin position="71"/>
        <end position="89"/>
    </location>
</feature>
<organism evidence="2 3">
    <name type="scientific">Mycobacterium fragae</name>
    <dbReference type="NCBI Taxonomy" id="1260918"/>
    <lineage>
        <taxon>Bacteria</taxon>
        <taxon>Bacillati</taxon>
        <taxon>Actinomycetota</taxon>
        <taxon>Actinomycetes</taxon>
        <taxon>Mycobacteriales</taxon>
        <taxon>Mycobacteriaceae</taxon>
        <taxon>Mycobacterium</taxon>
    </lineage>
</organism>
<sequence length="154" mass="16533">MSTYQTANPQLGDRLKDPTFAAYALLRTVFTVAPILFGLDKFFNLLTHPHHWSMYLAPWIDNIVPGTADQCMYLVGVIEIAAGVLVAIAPRIGAWVVAAWLAGIIINLVTLSGYYDIALRDFGLLVGAVALGLLAQGVHAAHAGPAVHAEKTVR</sequence>
<evidence type="ECO:0008006" key="4">
    <source>
        <dbReference type="Google" id="ProtNLM"/>
    </source>
</evidence>
<keyword evidence="1" id="KW-1133">Transmembrane helix</keyword>
<dbReference type="RefSeq" id="WP_085194394.1">
    <property type="nucleotide sequence ID" value="NZ_JACKVI010000007.1"/>
</dbReference>
<proteinExistence type="predicted"/>
<feature type="transmembrane region" description="Helical" evidence="1">
    <location>
        <begin position="95"/>
        <end position="115"/>
    </location>
</feature>
<feature type="transmembrane region" description="Helical" evidence="1">
    <location>
        <begin position="20"/>
        <end position="39"/>
    </location>
</feature>
<name>A0A1X1V4A0_9MYCO</name>
<gene>
    <name evidence="2" type="ORF">AWC06_07780</name>
</gene>
<dbReference type="OrthoDB" id="119681at2"/>
<accession>A0A1X1V4A0</accession>